<evidence type="ECO:0000259" key="5">
    <source>
        <dbReference type="PROSITE" id="PS51677"/>
    </source>
</evidence>
<gene>
    <name evidence="6" type="ORF">GT755_26215</name>
</gene>
<evidence type="ECO:0000256" key="3">
    <source>
        <dbReference type="SAM" id="MobiDB-lite"/>
    </source>
</evidence>
<dbReference type="SUPFAM" id="SSF88713">
    <property type="entry name" value="Glycoside hydrolase/deacetylase"/>
    <property type="match status" value="1"/>
</dbReference>
<dbReference type="CDD" id="cd10917">
    <property type="entry name" value="CE4_NodB_like_6s_7s"/>
    <property type="match status" value="1"/>
</dbReference>
<evidence type="ECO:0000256" key="2">
    <source>
        <dbReference type="ARBA" id="ARBA00022801"/>
    </source>
</evidence>
<sequence length="481" mass="51263">MPVLRFTGGIATLAAACCACGVAFNSPADEVPPPSEPTMLTFVDPAAVPGLQVQTIYKETGKTNVHLTYPQIPGATPLSDRIRADLVAEAKAFNQKTAKGKATLPKSEINVEWQLTAVSPKVSGVRLRTGLFEGSSWVNSTRTLWYDGARVVTSDLLVKNLDALARVVGARLAGDADVDHAAIKPDRALFDSLDFNSRGDLVVEFDDYEIGPGALGRVATAIPKQDAAPLLSDFGRSAQRAVESARPTTPPELRDPPEATAPAVPGKVDCRVARCVALTFDEGPGPYTDRILTALGTTRATFFLTGTSAAARPDLLRRMARDGHLVGNHGWSHRDLTTLPDNRIYEQLSRTQDVIAQSTGSPPSLMRPPYGATNHDVAKIAGELKLSVVKWDVDGGDEGDATAQEICKRVTSGVKPGSIVLLHDLGPATPEAIPLILKALEDRGYSFVTVPELYGTRPMQPGVTYESAADAAVSRYGRPLP</sequence>
<comment type="caution">
    <text evidence="6">The sequence shown here is derived from an EMBL/GenBank/DDBJ whole genome shotgun (WGS) entry which is preliminary data.</text>
</comment>
<dbReference type="EMBL" id="WXEW01000008">
    <property type="protein sequence ID" value="NAS25166.1"/>
    <property type="molecule type" value="Genomic_DNA"/>
</dbReference>
<dbReference type="PANTHER" id="PTHR10587">
    <property type="entry name" value="GLYCOSYL TRANSFERASE-RELATED"/>
    <property type="match status" value="1"/>
</dbReference>
<dbReference type="RefSeq" id="WP_161482287.1">
    <property type="nucleotide sequence ID" value="NZ_WXEW01000008.1"/>
</dbReference>
<dbReference type="Proteomes" id="UP000479526">
    <property type="component" value="Unassembled WGS sequence"/>
</dbReference>
<dbReference type="InterPro" id="IPR011330">
    <property type="entry name" value="Glyco_hydro/deAcase_b/a-brl"/>
</dbReference>
<dbReference type="PROSITE" id="PS51677">
    <property type="entry name" value="NODB"/>
    <property type="match status" value="1"/>
</dbReference>
<dbReference type="InterPro" id="IPR050248">
    <property type="entry name" value="Polysacc_deacetylase_ArnD"/>
</dbReference>
<dbReference type="GO" id="GO:0005975">
    <property type="term" value="P:carbohydrate metabolic process"/>
    <property type="evidence" value="ECO:0007669"/>
    <property type="project" value="InterPro"/>
</dbReference>
<feature type="signal peptide" evidence="4">
    <location>
        <begin position="1"/>
        <end position="28"/>
    </location>
</feature>
<accession>A0A7C9J5F6</accession>
<feature type="region of interest" description="Disordered" evidence="3">
    <location>
        <begin position="239"/>
        <end position="264"/>
    </location>
</feature>
<proteinExistence type="predicted"/>
<reference evidence="6 7" key="1">
    <citation type="submission" date="2020-01" db="EMBL/GenBank/DDBJ databases">
        <title>Herbidospora sp. NEAU-GS84 nov., a novel actinomycete isolated from soil.</title>
        <authorList>
            <person name="Han L."/>
        </authorList>
    </citation>
    <scope>NUCLEOTIDE SEQUENCE [LARGE SCALE GENOMIC DNA]</scope>
    <source>
        <strain evidence="6 7">NEAU-GS84</strain>
    </source>
</reference>
<evidence type="ECO:0000256" key="4">
    <source>
        <dbReference type="SAM" id="SignalP"/>
    </source>
</evidence>
<keyword evidence="1" id="KW-0479">Metal-binding</keyword>
<feature type="domain" description="NodB homology" evidence="5">
    <location>
        <begin position="274"/>
        <end position="448"/>
    </location>
</feature>
<dbReference type="Gene3D" id="3.20.20.370">
    <property type="entry name" value="Glycoside hydrolase/deacetylase"/>
    <property type="match status" value="1"/>
</dbReference>
<keyword evidence="7" id="KW-1185">Reference proteome</keyword>
<organism evidence="6 7">
    <name type="scientific">Herbidospora solisilvae</name>
    <dbReference type="NCBI Taxonomy" id="2696284"/>
    <lineage>
        <taxon>Bacteria</taxon>
        <taxon>Bacillati</taxon>
        <taxon>Actinomycetota</taxon>
        <taxon>Actinomycetes</taxon>
        <taxon>Streptosporangiales</taxon>
        <taxon>Streptosporangiaceae</taxon>
        <taxon>Herbidospora</taxon>
    </lineage>
</organism>
<evidence type="ECO:0000256" key="1">
    <source>
        <dbReference type="ARBA" id="ARBA00022723"/>
    </source>
</evidence>
<keyword evidence="4" id="KW-0732">Signal</keyword>
<dbReference type="PROSITE" id="PS51257">
    <property type="entry name" value="PROKAR_LIPOPROTEIN"/>
    <property type="match status" value="1"/>
</dbReference>
<dbReference type="PANTHER" id="PTHR10587:SF133">
    <property type="entry name" value="CHITIN DEACETYLASE 1-RELATED"/>
    <property type="match status" value="1"/>
</dbReference>
<keyword evidence="2" id="KW-0378">Hydrolase</keyword>
<evidence type="ECO:0000313" key="7">
    <source>
        <dbReference type="Proteomes" id="UP000479526"/>
    </source>
</evidence>
<feature type="chain" id="PRO_5028814727" evidence="4">
    <location>
        <begin position="29"/>
        <end position="481"/>
    </location>
</feature>
<dbReference type="InterPro" id="IPR002509">
    <property type="entry name" value="NODB_dom"/>
</dbReference>
<evidence type="ECO:0000313" key="6">
    <source>
        <dbReference type="EMBL" id="NAS25166.1"/>
    </source>
</evidence>
<dbReference type="AlphaFoldDB" id="A0A7C9J5F6"/>
<dbReference type="GO" id="GO:0046872">
    <property type="term" value="F:metal ion binding"/>
    <property type="evidence" value="ECO:0007669"/>
    <property type="project" value="UniProtKB-KW"/>
</dbReference>
<name>A0A7C9J5F6_9ACTN</name>
<dbReference type="Pfam" id="PF01522">
    <property type="entry name" value="Polysacc_deac_1"/>
    <property type="match status" value="1"/>
</dbReference>
<protein>
    <submittedName>
        <fullName evidence="6">Polysaccharide deacetylase family protein</fullName>
    </submittedName>
</protein>
<dbReference type="GO" id="GO:0016810">
    <property type="term" value="F:hydrolase activity, acting on carbon-nitrogen (but not peptide) bonds"/>
    <property type="evidence" value="ECO:0007669"/>
    <property type="project" value="InterPro"/>
</dbReference>
<dbReference type="GO" id="GO:0016020">
    <property type="term" value="C:membrane"/>
    <property type="evidence" value="ECO:0007669"/>
    <property type="project" value="TreeGrafter"/>
</dbReference>